<dbReference type="SUPFAM" id="SSF161098">
    <property type="entry name" value="MetI-like"/>
    <property type="match status" value="1"/>
</dbReference>
<dbReference type="EMBL" id="CP083239">
    <property type="protein sequence ID" value="UOK70675.1"/>
    <property type="molecule type" value="Genomic_DNA"/>
</dbReference>
<dbReference type="PANTHER" id="PTHR30614">
    <property type="entry name" value="MEMBRANE COMPONENT OF AMINO ACID ABC TRANSPORTER"/>
    <property type="match status" value="1"/>
</dbReference>
<evidence type="ECO:0000259" key="10">
    <source>
        <dbReference type="PROSITE" id="PS50928"/>
    </source>
</evidence>
<comment type="subcellular location">
    <subcellularLocation>
        <location evidence="1">Cell inner membrane</location>
        <topology evidence="1">Multi-pass membrane protein</topology>
    </subcellularLocation>
    <subcellularLocation>
        <location evidence="9">Cell membrane</location>
        <topology evidence="9">Multi-pass membrane protein</topology>
    </subcellularLocation>
</comment>
<evidence type="ECO:0000313" key="11">
    <source>
        <dbReference type="EMBL" id="UOK70675.1"/>
    </source>
</evidence>
<keyword evidence="5" id="KW-0997">Cell inner membrane</keyword>
<dbReference type="GO" id="GO:0022857">
    <property type="term" value="F:transmembrane transporter activity"/>
    <property type="evidence" value="ECO:0007669"/>
    <property type="project" value="InterPro"/>
</dbReference>
<dbReference type="InterPro" id="IPR010065">
    <property type="entry name" value="AA_ABC_transptr_permease_3TM"/>
</dbReference>
<feature type="transmembrane region" description="Helical" evidence="9">
    <location>
        <begin position="55"/>
        <end position="76"/>
    </location>
</feature>
<keyword evidence="4" id="KW-1003">Cell membrane</keyword>
<dbReference type="InterPro" id="IPR000515">
    <property type="entry name" value="MetI-like"/>
</dbReference>
<evidence type="ECO:0000256" key="1">
    <source>
        <dbReference type="ARBA" id="ARBA00004429"/>
    </source>
</evidence>
<keyword evidence="6 9" id="KW-0812">Transmembrane</keyword>
<evidence type="ECO:0000256" key="4">
    <source>
        <dbReference type="ARBA" id="ARBA00022475"/>
    </source>
</evidence>
<sequence length="242" mass="26308">MDIAFFQEVFLRLLGGVPLTLQLAGISLSIGFVLAVVLAIALHNASPLVVLPLRGYVALFRGTPLLVQIFLIYYGLGQFRPSLQAMGVWWLFREPYWCVILALTLNTAAYGAEILRGGLQSVPAGQIEAALACGMSRGLLYRRIVLPLAFRQALPAYGNEIILMVKGTSLASIVTLLEVTGIAHQIISQTYRAIEVFICAGAIYLILNFAITRALAWLEHRLSPHLRPPPAARSATLKGEAA</sequence>
<feature type="transmembrane region" description="Helical" evidence="9">
    <location>
        <begin position="193"/>
        <end position="218"/>
    </location>
</feature>
<protein>
    <submittedName>
        <fullName evidence="11">ABC transporter permease</fullName>
    </submittedName>
</protein>
<dbReference type="GO" id="GO:0006865">
    <property type="term" value="P:amino acid transport"/>
    <property type="evidence" value="ECO:0007669"/>
    <property type="project" value="TreeGrafter"/>
</dbReference>
<keyword evidence="3 9" id="KW-0813">Transport</keyword>
<name>A0A9E7A0B3_9HYPH</name>
<dbReference type="Gene3D" id="1.10.3720.10">
    <property type="entry name" value="MetI-like"/>
    <property type="match status" value="1"/>
</dbReference>
<evidence type="ECO:0000256" key="8">
    <source>
        <dbReference type="ARBA" id="ARBA00023136"/>
    </source>
</evidence>
<keyword evidence="7 9" id="KW-1133">Transmembrane helix</keyword>
<evidence type="ECO:0000256" key="2">
    <source>
        <dbReference type="ARBA" id="ARBA00010072"/>
    </source>
</evidence>
<dbReference type="InterPro" id="IPR035906">
    <property type="entry name" value="MetI-like_sf"/>
</dbReference>
<evidence type="ECO:0000256" key="6">
    <source>
        <dbReference type="ARBA" id="ARBA00022692"/>
    </source>
</evidence>
<dbReference type="PANTHER" id="PTHR30614:SF10">
    <property type="entry name" value="ARGININE ABC TRANSPORTER PERMEASE PROTEIN ARTM"/>
    <property type="match status" value="1"/>
</dbReference>
<feature type="domain" description="ABC transmembrane type-1" evidence="10">
    <location>
        <begin position="17"/>
        <end position="215"/>
    </location>
</feature>
<organism evidence="11 12">
    <name type="scientific">Ancylobacter polymorphus</name>
    <dbReference type="NCBI Taxonomy" id="223390"/>
    <lineage>
        <taxon>Bacteria</taxon>
        <taxon>Pseudomonadati</taxon>
        <taxon>Pseudomonadota</taxon>
        <taxon>Alphaproteobacteria</taxon>
        <taxon>Hyphomicrobiales</taxon>
        <taxon>Xanthobacteraceae</taxon>
        <taxon>Ancylobacter</taxon>
    </lineage>
</organism>
<feature type="transmembrane region" description="Helical" evidence="9">
    <location>
        <begin position="21"/>
        <end position="43"/>
    </location>
</feature>
<accession>A0A9E7A0B3</accession>
<dbReference type="CDD" id="cd06261">
    <property type="entry name" value="TM_PBP2"/>
    <property type="match status" value="1"/>
</dbReference>
<evidence type="ECO:0000256" key="5">
    <source>
        <dbReference type="ARBA" id="ARBA00022519"/>
    </source>
</evidence>
<evidence type="ECO:0000256" key="3">
    <source>
        <dbReference type="ARBA" id="ARBA00022448"/>
    </source>
</evidence>
<dbReference type="AlphaFoldDB" id="A0A9E7A0B3"/>
<reference evidence="11" key="1">
    <citation type="submission" date="2021-09" db="EMBL/GenBank/DDBJ databases">
        <title>Network and meta-omics reveal the key degrader and cooperation patterns in an efficient 1,4-dioxane-degrading microbial community.</title>
        <authorList>
            <person name="Dai C."/>
        </authorList>
    </citation>
    <scope>NUCLEOTIDE SEQUENCE</scope>
    <source>
        <strain evidence="11">ZM13</strain>
    </source>
</reference>
<evidence type="ECO:0000256" key="7">
    <source>
        <dbReference type="ARBA" id="ARBA00022989"/>
    </source>
</evidence>
<gene>
    <name evidence="11" type="ORF">K9D25_18435</name>
</gene>
<comment type="similarity">
    <text evidence="2">Belongs to the binding-protein-dependent transport system permease family. HisMQ subfamily.</text>
</comment>
<evidence type="ECO:0000313" key="12">
    <source>
        <dbReference type="Proteomes" id="UP000831684"/>
    </source>
</evidence>
<feature type="transmembrane region" description="Helical" evidence="9">
    <location>
        <begin position="161"/>
        <end position="187"/>
    </location>
</feature>
<dbReference type="PROSITE" id="PS50928">
    <property type="entry name" value="ABC_TM1"/>
    <property type="match status" value="1"/>
</dbReference>
<dbReference type="InterPro" id="IPR043429">
    <property type="entry name" value="ArtM/GltK/GlnP/TcyL/YhdX-like"/>
</dbReference>
<dbReference type="NCBIfam" id="TIGR01726">
    <property type="entry name" value="HEQRo_perm_3TM"/>
    <property type="match status" value="1"/>
</dbReference>
<dbReference type="Proteomes" id="UP000831684">
    <property type="component" value="Chromosome"/>
</dbReference>
<evidence type="ECO:0000256" key="9">
    <source>
        <dbReference type="RuleBase" id="RU363032"/>
    </source>
</evidence>
<proteinExistence type="inferred from homology"/>
<dbReference type="Pfam" id="PF00528">
    <property type="entry name" value="BPD_transp_1"/>
    <property type="match status" value="1"/>
</dbReference>
<dbReference type="KEGG" id="apol:K9D25_18435"/>
<dbReference type="GO" id="GO:0043190">
    <property type="term" value="C:ATP-binding cassette (ABC) transporter complex"/>
    <property type="evidence" value="ECO:0007669"/>
    <property type="project" value="InterPro"/>
</dbReference>
<keyword evidence="8 9" id="KW-0472">Membrane</keyword>